<comment type="similarity">
    <text evidence="2">Belongs to the elicitin family.</text>
</comment>
<evidence type="ECO:0000313" key="10">
    <source>
        <dbReference type="EMBL" id="KAE9099837.1"/>
    </source>
</evidence>
<evidence type="ECO:0000313" key="27">
    <source>
        <dbReference type="Proteomes" id="UP000488956"/>
    </source>
</evidence>
<feature type="compositionally biased region" description="Gly residues" evidence="6">
    <location>
        <begin position="130"/>
        <end position="146"/>
    </location>
</feature>
<evidence type="ECO:0000256" key="4">
    <source>
        <dbReference type="ARBA" id="ARBA00022978"/>
    </source>
</evidence>
<feature type="signal peptide" evidence="7">
    <location>
        <begin position="1"/>
        <end position="19"/>
    </location>
</feature>
<keyword evidence="19" id="KW-1185">Reference proteome</keyword>
<keyword evidence="4" id="KW-0928">Hypersensitive response elicitation</keyword>
<evidence type="ECO:0000256" key="5">
    <source>
        <dbReference type="ARBA" id="ARBA00023157"/>
    </source>
</evidence>
<dbReference type="InterPro" id="IPR002200">
    <property type="entry name" value="Elicitin"/>
</dbReference>
<gene>
    <name evidence="16" type="ORF">PF001_g14816</name>
    <name evidence="15" type="ORF">PF002_g15857</name>
    <name evidence="14" type="ORF">PF004_g14849</name>
    <name evidence="13" type="ORF">PF005_g15388</name>
    <name evidence="12" type="ORF">PF006_g14696</name>
    <name evidence="11" type="ORF">PF007_g15079</name>
    <name evidence="17" type="ORF">PF008_g15009</name>
    <name evidence="8" type="ORF">PF009_g16034</name>
    <name evidence="10" type="ORF">PF010_g15043</name>
    <name evidence="9" type="ORF">PF011_g14423</name>
</gene>
<dbReference type="EMBL" id="QXFY01000955">
    <property type="protein sequence ID" value="KAE9332305.1"/>
    <property type="molecule type" value="Genomic_DNA"/>
</dbReference>
<feature type="region of interest" description="Disordered" evidence="6">
    <location>
        <begin position="105"/>
        <end position="192"/>
    </location>
</feature>
<dbReference type="SMART" id="SM01187">
    <property type="entry name" value="Elicitin"/>
    <property type="match status" value="1"/>
</dbReference>
<dbReference type="Proteomes" id="UP000460718">
    <property type="component" value="Unassembled WGS sequence"/>
</dbReference>
<dbReference type="SUPFAM" id="SSF48647">
    <property type="entry name" value="Fungal elicitin"/>
    <property type="match status" value="1"/>
</dbReference>
<protein>
    <recommendedName>
        <fullName evidence="28">Elicitin-like protein</fullName>
    </recommendedName>
</protein>
<dbReference type="Pfam" id="PF00964">
    <property type="entry name" value="Elicitin"/>
    <property type="match status" value="1"/>
</dbReference>
<keyword evidence="3" id="KW-0964">Secreted</keyword>
<evidence type="ECO:0000313" key="16">
    <source>
        <dbReference type="EMBL" id="KAE9300688.1"/>
    </source>
</evidence>
<evidence type="ECO:0000256" key="7">
    <source>
        <dbReference type="SAM" id="SignalP"/>
    </source>
</evidence>
<evidence type="ECO:0000313" key="15">
    <source>
        <dbReference type="EMBL" id="KAE9220564.1"/>
    </source>
</evidence>
<reference evidence="18 19" key="1">
    <citation type="submission" date="2018-08" db="EMBL/GenBank/DDBJ databases">
        <title>Genomic investigation of the strawberry pathogen Phytophthora fragariae indicates pathogenicity is determined by transcriptional variation in three key races.</title>
        <authorList>
            <person name="Adams T.M."/>
            <person name="Armitage A.D."/>
            <person name="Sobczyk M.K."/>
            <person name="Bates H.J."/>
            <person name="Dunwell J.M."/>
            <person name="Nellist C.F."/>
            <person name="Harrison R.J."/>
        </authorList>
    </citation>
    <scope>NUCLEOTIDE SEQUENCE [LARGE SCALE GENOMIC DNA]</scope>
    <source>
        <strain evidence="16 20">A4</strain>
        <strain evidence="15 21">BC-1</strain>
        <strain evidence="14 25">BC-23</strain>
        <strain evidence="13 19">NOV-27</strain>
        <strain evidence="12 22">NOV-5</strain>
        <strain evidence="11 23">NOV-71</strain>
        <strain evidence="17 26">NOV-77</strain>
        <strain evidence="8 18">NOV-9</strain>
        <strain evidence="10 27">ONT-3</strain>
        <strain evidence="9 24">SCRP245</strain>
    </source>
</reference>
<evidence type="ECO:0000313" key="21">
    <source>
        <dbReference type="Proteomes" id="UP000440367"/>
    </source>
</evidence>
<keyword evidence="7" id="KW-0732">Signal</keyword>
<dbReference type="Gene3D" id="1.10.239.10">
    <property type="entry name" value="Elicitin domain"/>
    <property type="match status" value="1"/>
</dbReference>
<evidence type="ECO:0000256" key="6">
    <source>
        <dbReference type="SAM" id="MobiDB-lite"/>
    </source>
</evidence>
<evidence type="ECO:0000313" key="24">
    <source>
        <dbReference type="Proteomes" id="UP000460718"/>
    </source>
</evidence>
<feature type="compositionally biased region" description="Low complexity" evidence="6">
    <location>
        <begin position="151"/>
        <end position="166"/>
    </location>
</feature>
<keyword evidence="5" id="KW-1015">Disulfide bond</keyword>
<dbReference type="InterPro" id="IPR036470">
    <property type="entry name" value="Elicitin_sf"/>
</dbReference>
<dbReference type="EMBL" id="QXGE01000936">
    <property type="protein sequence ID" value="KAE9300688.1"/>
    <property type="molecule type" value="Genomic_DNA"/>
</dbReference>
<dbReference type="OrthoDB" id="127477at2759"/>
<dbReference type="AlphaFoldDB" id="A0A6A4D5T5"/>
<dbReference type="EMBL" id="QXGD01000910">
    <property type="protein sequence ID" value="KAE9220564.1"/>
    <property type="molecule type" value="Genomic_DNA"/>
</dbReference>
<evidence type="ECO:0000313" key="20">
    <source>
        <dbReference type="Proteomes" id="UP000437068"/>
    </source>
</evidence>
<dbReference type="Proteomes" id="UP000441208">
    <property type="component" value="Unassembled WGS sequence"/>
</dbReference>
<dbReference type="EMBL" id="QXGF01000957">
    <property type="protein sequence ID" value="KAE8933983.1"/>
    <property type="molecule type" value="Genomic_DNA"/>
</dbReference>
<dbReference type="Proteomes" id="UP000437068">
    <property type="component" value="Unassembled WGS sequence"/>
</dbReference>
<evidence type="ECO:0000313" key="13">
    <source>
        <dbReference type="EMBL" id="KAE9200345.1"/>
    </source>
</evidence>
<dbReference type="Proteomes" id="UP000433483">
    <property type="component" value="Unassembled WGS sequence"/>
</dbReference>
<name>A0A6A4D5T5_9STRA</name>
<evidence type="ECO:0000256" key="3">
    <source>
        <dbReference type="ARBA" id="ARBA00022525"/>
    </source>
</evidence>
<dbReference type="Proteomes" id="UP000488956">
    <property type="component" value="Unassembled WGS sequence"/>
</dbReference>
<evidence type="ECO:0000256" key="1">
    <source>
        <dbReference type="ARBA" id="ARBA00004613"/>
    </source>
</evidence>
<feature type="chain" id="PRO_5036167484" description="Elicitin-like protein" evidence="7">
    <location>
        <begin position="20"/>
        <end position="210"/>
    </location>
</feature>
<sequence>MKIVALLLCVAATFSAAAAAPCNTTSLSQILGTGNARACSVVLGNNLMAMANPTNAQLTAACKNNDCMKAIGAVKQVCPDECTIESIRLYANIIDPLTQGCGKKPGSAGSVSASGSGAGPSVGSVSASGSGAGPSVGSVSGSGSGPLVGDAGSSGSAAKSPATSKPHTNKPAGSRASSSSTAPHNGGANAPTLSTGAAVVVLAAVVTALL</sequence>
<dbReference type="EMBL" id="QXGB01000954">
    <property type="protein sequence ID" value="KAE9200345.1"/>
    <property type="molecule type" value="Genomic_DNA"/>
</dbReference>
<dbReference type="EMBL" id="QXGA01000934">
    <property type="protein sequence ID" value="KAE9135027.1"/>
    <property type="molecule type" value="Genomic_DNA"/>
</dbReference>
<dbReference type="EMBL" id="QXGC01000965">
    <property type="protein sequence ID" value="KAE9215133.1"/>
    <property type="molecule type" value="Genomic_DNA"/>
</dbReference>
<evidence type="ECO:0000313" key="19">
    <source>
        <dbReference type="Proteomes" id="UP000433483"/>
    </source>
</evidence>
<dbReference type="EMBL" id="QXFZ01000907">
    <property type="protein sequence ID" value="KAE9101622.1"/>
    <property type="molecule type" value="Genomic_DNA"/>
</dbReference>
<proteinExistence type="inferred from homology"/>
<evidence type="ECO:0000313" key="8">
    <source>
        <dbReference type="EMBL" id="KAE8933983.1"/>
    </source>
</evidence>
<evidence type="ECO:0000313" key="9">
    <source>
        <dbReference type="EMBL" id="KAE8999925.1"/>
    </source>
</evidence>
<evidence type="ECO:0000313" key="25">
    <source>
        <dbReference type="Proteomes" id="UP000476176"/>
    </source>
</evidence>
<evidence type="ECO:0000313" key="14">
    <source>
        <dbReference type="EMBL" id="KAE9215133.1"/>
    </source>
</evidence>
<dbReference type="Proteomes" id="UP000476176">
    <property type="component" value="Unassembled WGS sequence"/>
</dbReference>
<evidence type="ECO:0000313" key="23">
    <source>
        <dbReference type="Proteomes" id="UP000441208"/>
    </source>
</evidence>
<dbReference type="GO" id="GO:0052040">
    <property type="term" value="P:symbiont-mediated perturbation of host programmed cell death"/>
    <property type="evidence" value="ECO:0007669"/>
    <property type="project" value="UniProtKB-KW"/>
</dbReference>
<evidence type="ECO:0000313" key="22">
    <source>
        <dbReference type="Proteomes" id="UP000440732"/>
    </source>
</evidence>
<dbReference type="Proteomes" id="UP000486351">
    <property type="component" value="Unassembled WGS sequence"/>
</dbReference>
<evidence type="ECO:0000313" key="11">
    <source>
        <dbReference type="EMBL" id="KAE9101622.1"/>
    </source>
</evidence>
<evidence type="ECO:0000256" key="2">
    <source>
        <dbReference type="ARBA" id="ARBA00009544"/>
    </source>
</evidence>
<accession>A0A6A4D5T5</accession>
<dbReference type="EMBL" id="QXFW01000931">
    <property type="protein sequence ID" value="KAE8999925.1"/>
    <property type="molecule type" value="Genomic_DNA"/>
</dbReference>
<evidence type="ECO:0000313" key="12">
    <source>
        <dbReference type="EMBL" id="KAE9135027.1"/>
    </source>
</evidence>
<dbReference type="EMBL" id="QXFX01000960">
    <property type="protein sequence ID" value="KAE9099837.1"/>
    <property type="molecule type" value="Genomic_DNA"/>
</dbReference>
<organism evidence="16 20">
    <name type="scientific">Phytophthora fragariae</name>
    <dbReference type="NCBI Taxonomy" id="53985"/>
    <lineage>
        <taxon>Eukaryota</taxon>
        <taxon>Sar</taxon>
        <taxon>Stramenopiles</taxon>
        <taxon>Oomycota</taxon>
        <taxon>Peronosporomycetes</taxon>
        <taxon>Peronosporales</taxon>
        <taxon>Peronosporaceae</taxon>
        <taxon>Phytophthora</taxon>
    </lineage>
</organism>
<evidence type="ECO:0000313" key="18">
    <source>
        <dbReference type="Proteomes" id="UP000429523"/>
    </source>
</evidence>
<comment type="subcellular location">
    <subcellularLocation>
        <location evidence="1">Secreted</location>
    </subcellularLocation>
</comment>
<feature type="compositionally biased region" description="Low complexity" evidence="6">
    <location>
        <begin position="105"/>
        <end position="129"/>
    </location>
</feature>
<comment type="caution">
    <text evidence="16">The sequence shown here is derived from an EMBL/GenBank/DDBJ whole genome shotgun (WGS) entry which is preliminary data.</text>
</comment>
<dbReference type="GO" id="GO:0005576">
    <property type="term" value="C:extracellular region"/>
    <property type="evidence" value="ECO:0007669"/>
    <property type="project" value="UniProtKB-SubCell"/>
</dbReference>
<evidence type="ECO:0000313" key="17">
    <source>
        <dbReference type="EMBL" id="KAE9332305.1"/>
    </source>
</evidence>
<dbReference type="Proteomes" id="UP000440732">
    <property type="component" value="Unassembled WGS sequence"/>
</dbReference>
<dbReference type="Proteomes" id="UP000440367">
    <property type="component" value="Unassembled WGS sequence"/>
</dbReference>
<evidence type="ECO:0008006" key="28">
    <source>
        <dbReference type="Google" id="ProtNLM"/>
    </source>
</evidence>
<dbReference type="Proteomes" id="UP000429523">
    <property type="component" value="Unassembled WGS sequence"/>
</dbReference>
<evidence type="ECO:0000313" key="26">
    <source>
        <dbReference type="Proteomes" id="UP000486351"/>
    </source>
</evidence>